<dbReference type="PANTHER" id="PTHR43701">
    <property type="entry name" value="MEMBRANE TRANSPORTER PROTEIN MJ0441-RELATED"/>
    <property type="match status" value="1"/>
</dbReference>
<dbReference type="RefSeq" id="WP_303490007.1">
    <property type="nucleotide sequence ID" value="NZ_JAUOPB010000001.1"/>
</dbReference>
<name>A0AAW7X2M0_9GAMM</name>
<evidence type="ECO:0000313" key="8">
    <source>
        <dbReference type="Proteomes" id="UP001169760"/>
    </source>
</evidence>
<protein>
    <recommendedName>
        <fullName evidence="6">Probable membrane transporter protein</fullName>
    </recommendedName>
</protein>
<proteinExistence type="inferred from homology"/>
<feature type="transmembrane region" description="Helical" evidence="6">
    <location>
        <begin position="6"/>
        <end position="31"/>
    </location>
</feature>
<dbReference type="InterPro" id="IPR002781">
    <property type="entry name" value="TM_pro_TauE-like"/>
</dbReference>
<feature type="transmembrane region" description="Helical" evidence="6">
    <location>
        <begin position="43"/>
        <end position="61"/>
    </location>
</feature>
<evidence type="ECO:0000256" key="3">
    <source>
        <dbReference type="ARBA" id="ARBA00022692"/>
    </source>
</evidence>
<keyword evidence="3 6" id="KW-0812">Transmembrane</keyword>
<dbReference type="InterPro" id="IPR051598">
    <property type="entry name" value="TSUP/Inactive_protease-like"/>
</dbReference>
<dbReference type="PANTHER" id="PTHR43701:SF2">
    <property type="entry name" value="MEMBRANE TRANSPORTER PROTEIN YJNA-RELATED"/>
    <property type="match status" value="1"/>
</dbReference>
<comment type="similarity">
    <text evidence="2 6">Belongs to the 4-toluene sulfonate uptake permease (TSUP) (TC 2.A.102) family.</text>
</comment>
<dbReference type="AlphaFoldDB" id="A0AAW7X2M0"/>
<dbReference type="EMBL" id="JAUOPB010000001">
    <property type="protein sequence ID" value="MDO6420896.1"/>
    <property type="molecule type" value="Genomic_DNA"/>
</dbReference>
<evidence type="ECO:0000256" key="5">
    <source>
        <dbReference type="ARBA" id="ARBA00023136"/>
    </source>
</evidence>
<evidence type="ECO:0000256" key="6">
    <source>
        <dbReference type="RuleBase" id="RU363041"/>
    </source>
</evidence>
<feature type="transmembrane region" description="Helical" evidence="6">
    <location>
        <begin position="67"/>
        <end position="86"/>
    </location>
</feature>
<dbReference type="Proteomes" id="UP001169760">
    <property type="component" value="Unassembled WGS sequence"/>
</dbReference>
<keyword evidence="5 6" id="KW-0472">Membrane</keyword>
<sequence length="279" mass="28828">MIEVVVGLIIGLVLGLTGAGGSIFAVPLLLLATPMSPSDAMGMALGAVAVTALYATASQSINRKNSGILWTPAIILAASGALTAPLGKWASTLFTPHVLLAGFTCVAVLIAVRMWIQANRRPEETTSVRANDGDNDLTTPATMACKLSPTGQFLLRPKCISGLGVGGLAIGFASGLFGVGGGFLIIPLLLFLSQIAMRNAVATSLAIIAAVSSSGFASHLVLEYSNNQTFDWLTFIKLSSASLTAMFISQRISRAIAGPLLQKIFSVALVLVSVISILK</sequence>
<comment type="subcellular location">
    <subcellularLocation>
        <location evidence="6">Cell membrane</location>
        <topology evidence="6">Multi-pass membrane protein</topology>
    </subcellularLocation>
    <subcellularLocation>
        <location evidence="1">Membrane</location>
        <topology evidence="1">Multi-pass membrane protein</topology>
    </subcellularLocation>
</comment>
<feature type="transmembrane region" description="Helical" evidence="6">
    <location>
        <begin position="260"/>
        <end position="278"/>
    </location>
</feature>
<gene>
    <name evidence="7" type="ORF">Q4521_00270</name>
</gene>
<feature type="transmembrane region" description="Helical" evidence="6">
    <location>
        <begin position="163"/>
        <end position="192"/>
    </location>
</feature>
<keyword evidence="6" id="KW-1003">Cell membrane</keyword>
<organism evidence="7 8">
    <name type="scientific">Saccharophagus degradans</name>
    <dbReference type="NCBI Taxonomy" id="86304"/>
    <lineage>
        <taxon>Bacteria</taxon>
        <taxon>Pseudomonadati</taxon>
        <taxon>Pseudomonadota</taxon>
        <taxon>Gammaproteobacteria</taxon>
        <taxon>Cellvibrionales</taxon>
        <taxon>Cellvibrionaceae</taxon>
        <taxon>Saccharophagus</taxon>
    </lineage>
</organism>
<feature type="transmembrane region" description="Helical" evidence="6">
    <location>
        <begin position="98"/>
        <end position="116"/>
    </location>
</feature>
<evidence type="ECO:0000256" key="1">
    <source>
        <dbReference type="ARBA" id="ARBA00004141"/>
    </source>
</evidence>
<feature type="transmembrane region" description="Helical" evidence="6">
    <location>
        <begin position="199"/>
        <end position="217"/>
    </location>
</feature>
<reference evidence="7" key="1">
    <citation type="submission" date="2023-07" db="EMBL/GenBank/DDBJ databases">
        <title>Genome content predicts the carbon catabolic preferences of heterotrophic bacteria.</title>
        <authorList>
            <person name="Gralka M."/>
        </authorList>
    </citation>
    <scope>NUCLEOTIDE SEQUENCE</scope>
    <source>
        <strain evidence="7">I3M17_2</strain>
    </source>
</reference>
<comment type="caution">
    <text evidence="7">The sequence shown here is derived from an EMBL/GenBank/DDBJ whole genome shotgun (WGS) entry which is preliminary data.</text>
</comment>
<evidence type="ECO:0000256" key="2">
    <source>
        <dbReference type="ARBA" id="ARBA00009142"/>
    </source>
</evidence>
<dbReference type="GO" id="GO:0005886">
    <property type="term" value="C:plasma membrane"/>
    <property type="evidence" value="ECO:0007669"/>
    <property type="project" value="UniProtKB-SubCell"/>
</dbReference>
<evidence type="ECO:0000313" key="7">
    <source>
        <dbReference type="EMBL" id="MDO6420896.1"/>
    </source>
</evidence>
<accession>A0AAW7X2M0</accession>
<dbReference type="Pfam" id="PF01925">
    <property type="entry name" value="TauE"/>
    <property type="match status" value="1"/>
</dbReference>
<keyword evidence="4 6" id="KW-1133">Transmembrane helix</keyword>
<evidence type="ECO:0000256" key="4">
    <source>
        <dbReference type="ARBA" id="ARBA00022989"/>
    </source>
</evidence>